<comment type="catalytic activity">
    <reaction evidence="7">
        <text>L-seryl-[protein] + ATP = O-phospho-L-seryl-[protein] + ADP + H(+)</text>
        <dbReference type="Rhea" id="RHEA:17989"/>
        <dbReference type="Rhea" id="RHEA-COMP:9863"/>
        <dbReference type="Rhea" id="RHEA-COMP:11604"/>
        <dbReference type="ChEBI" id="CHEBI:15378"/>
        <dbReference type="ChEBI" id="CHEBI:29999"/>
        <dbReference type="ChEBI" id="CHEBI:30616"/>
        <dbReference type="ChEBI" id="CHEBI:83421"/>
        <dbReference type="ChEBI" id="CHEBI:456216"/>
        <dbReference type="EC" id="2.7.12.2"/>
    </reaction>
</comment>
<evidence type="ECO:0000256" key="9">
    <source>
        <dbReference type="ARBA" id="ARBA00051693"/>
    </source>
</evidence>
<comment type="similarity">
    <text evidence="5">Belongs to the protein kinase superfamily. STE Ser/Thr protein kinase family. MAP kinase kinase subfamily.</text>
</comment>
<dbReference type="Gene3D" id="1.10.510.10">
    <property type="entry name" value="Transferase(Phosphotransferase) domain 1"/>
    <property type="match status" value="1"/>
</dbReference>
<dbReference type="SMART" id="SM00220">
    <property type="entry name" value="S_TKc"/>
    <property type="match status" value="1"/>
</dbReference>
<evidence type="ECO:0000256" key="3">
    <source>
        <dbReference type="ARBA" id="ARBA00022777"/>
    </source>
</evidence>
<dbReference type="PROSITE" id="PS00108">
    <property type="entry name" value="PROTEIN_KINASE_ST"/>
    <property type="match status" value="1"/>
</dbReference>
<keyword evidence="12" id="KW-1185">Reference proteome</keyword>
<evidence type="ECO:0000256" key="5">
    <source>
        <dbReference type="ARBA" id="ARBA00038035"/>
    </source>
</evidence>
<dbReference type="PANTHER" id="PTHR48013:SF9">
    <property type="entry name" value="DUAL SPECIFICITY MITOGEN-ACTIVATED PROTEIN KINASE KINASE 5"/>
    <property type="match status" value="1"/>
</dbReference>
<evidence type="ECO:0000256" key="2">
    <source>
        <dbReference type="ARBA" id="ARBA00022741"/>
    </source>
</evidence>
<keyword evidence="4" id="KW-0067">ATP-binding</keyword>
<protein>
    <recommendedName>
        <fullName evidence="6">mitogen-activated protein kinase kinase</fullName>
        <ecNumber evidence="6">2.7.12.2</ecNumber>
    </recommendedName>
</protein>
<organism evidence="11 12">
    <name type="scientific">Brassicogethes aeneus</name>
    <name type="common">Rape pollen beetle</name>
    <name type="synonym">Meligethes aeneus</name>
    <dbReference type="NCBI Taxonomy" id="1431903"/>
    <lineage>
        <taxon>Eukaryota</taxon>
        <taxon>Metazoa</taxon>
        <taxon>Ecdysozoa</taxon>
        <taxon>Arthropoda</taxon>
        <taxon>Hexapoda</taxon>
        <taxon>Insecta</taxon>
        <taxon>Pterygota</taxon>
        <taxon>Neoptera</taxon>
        <taxon>Endopterygota</taxon>
        <taxon>Coleoptera</taxon>
        <taxon>Polyphaga</taxon>
        <taxon>Cucujiformia</taxon>
        <taxon>Nitidulidae</taxon>
        <taxon>Meligethinae</taxon>
        <taxon>Brassicogethes</taxon>
    </lineage>
</organism>
<evidence type="ECO:0000256" key="8">
    <source>
        <dbReference type="ARBA" id="ARBA00049299"/>
    </source>
</evidence>
<keyword evidence="1" id="KW-0808">Transferase</keyword>
<keyword evidence="2" id="KW-0547">Nucleotide-binding</keyword>
<comment type="catalytic activity">
    <reaction evidence="8">
        <text>L-threonyl-[protein] + ATP = O-phospho-L-threonyl-[protein] + ADP + H(+)</text>
        <dbReference type="Rhea" id="RHEA:46608"/>
        <dbReference type="Rhea" id="RHEA-COMP:11060"/>
        <dbReference type="Rhea" id="RHEA-COMP:11605"/>
        <dbReference type="ChEBI" id="CHEBI:15378"/>
        <dbReference type="ChEBI" id="CHEBI:30013"/>
        <dbReference type="ChEBI" id="CHEBI:30616"/>
        <dbReference type="ChEBI" id="CHEBI:61977"/>
        <dbReference type="ChEBI" id="CHEBI:456216"/>
        <dbReference type="EC" id="2.7.12.2"/>
    </reaction>
</comment>
<dbReference type="SUPFAM" id="SSF56112">
    <property type="entry name" value="Protein kinase-like (PK-like)"/>
    <property type="match status" value="1"/>
</dbReference>
<evidence type="ECO:0000256" key="1">
    <source>
        <dbReference type="ARBA" id="ARBA00022679"/>
    </source>
</evidence>
<dbReference type="EMBL" id="OV121135">
    <property type="protein sequence ID" value="CAH0554890.1"/>
    <property type="molecule type" value="Genomic_DNA"/>
</dbReference>
<dbReference type="PIRSF" id="PIRSF000654">
    <property type="entry name" value="Integrin-linked_kinase"/>
    <property type="match status" value="1"/>
</dbReference>
<evidence type="ECO:0000256" key="4">
    <source>
        <dbReference type="ARBA" id="ARBA00022840"/>
    </source>
</evidence>
<dbReference type="InterPro" id="IPR011009">
    <property type="entry name" value="Kinase-like_dom_sf"/>
</dbReference>
<dbReference type="GO" id="GO:0004708">
    <property type="term" value="F:MAP kinase kinase activity"/>
    <property type="evidence" value="ECO:0007669"/>
    <property type="project" value="UniProtKB-EC"/>
</dbReference>
<dbReference type="Gene3D" id="3.30.200.20">
    <property type="entry name" value="Phosphorylase Kinase, domain 1"/>
    <property type="match status" value="1"/>
</dbReference>
<reference evidence="11" key="1">
    <citation type="submission" date="2021-12" db="EMBL/GenBank/DDBJ databases">
        <authorList>
            <person name="King R."/>
        </authorList>
    </citation>
    <scope>NUCLEOTIDE SEQUENCE</scope>
</reference>
<dbReference type="InterPro" id="IPR008271">
    <property type="entry name" value="Ser/Thr_kinase_AS"/>
</dbReference>
<dbReference type="InterPro" id="IPR000719">
    <property type="entry name" value="Prot_kinase_dom"/>
</dbReference>
<dbReference type="AlphaFoldDB" id="A0A9P0B5R0"/>
<evidence type="ECO:0000313" key="12">
    <source>
        <dbReference type="Proteomes" id="UP001154078"/>
    </source>
</evidence>
<dbReference type="Pfam" id="PF00069">
    <property type="entry name" value="Pkinase"/>
    <property type="match status" value="1"/>
</dbReference>
<feature type="domain" description="Protein kinase" evidence="10">
    <location>
        <begin position="24"/>
        <end position="311"/>
    </location>
</feature>
<dbReference type="EC" id="2.7.12.2" evidence="6"/>
<accession>A0A9P0B5R0</accession>
<dbReference type="GO" id="GO:0005524">
    <property type="term" value="F:ATP binding"/>
    <property type="evidence" value="ECO:0007669"/>
    <property type="project" value="UniProtKB-KW"/>
</dbReference>
<evidence type="ECO:0000259" key="10">
    <source>
        <dbReference type="PROSITE" id="PS50011"/>
    </source>
</evidence>
<dbReference type="Proteomes" id="UP001154078">
    <property type="component" value="Chromosome 4"/>
</dbReference>
<evidence type="ECO:0000256" key="6">
    <source>
        <dbReference type="ARBA" id="ARBA00038999"/>
    </source>
</evidence>
<dbReference type="PROSITE" id="PS50011">
    <property type="entry name" value="PROTEIN_KINASE_DOM"/>
    <property type="match status" value="1"/>
</dbReference>
<sequence length="311" mass="35026">MENNFKTPSKKKTLHKDSVKIPASPFLKKIGFGTGVAVYELQRSPISNIVQSPWAIKKLIRRNIRNPELNARLLDEAEILKKLSHPNVVGFRAFVKDSNGGNILAMEECQSCLGDMIENRRDNELPPYSAKLIKQVAKDTSNALNYLHDTALLLHCDIKSYNILIKGDFAVCKLCDFGVCLPLTKNGELDESKAGKDIEYTGTPAWFSPEVLDYPPNITIKADIFAYGLVIWEMIALMPPVDNDFGDSIDESTDSVEVSCSRKRPPLPDNVELGKEYDFILQTYFCCTEDDPKFRPKAATLLQMFEQVDRE</sequence>
<gene>
    <name evidence="11" type="ORF">MELIAE_LOCUS6363</name>
</gene>
<comment type="catalytic activity">
    <reaction evidence="9">
        <text>L-tyrosyl-[protein] + ATP = O-phospho-L-tyrosyl-[protein] + ADP + H(+)</text>
        <dbReference type="Rhea" id="RHEA:10596"/>
        <dbReference type="Rhea" id="RHEA-COMP:10136"/>
        <dbReference type="Rhea" id="RHEA-COMP:20101"/>
        <dbReference type="ChEBI" id="CHEBI:15378"/>
        <dbReference type="ChEBI" id="CHEBI:30616"/>
        <dbReference type="ChEBI" id="CHEBI:46858"/>
        <dbReference type="ChEBI" id="CHEBI:61978"/>
        <dbReference type="ChEBI" id="CHEBI:456216"/>
        <dbReference type="EC" id="2.7.12.2"/>
    </reaction>
</comment>
<dbReference type="OrthoDB" id="4062651at2759"/>
<dbReference type="PANTHER" id="PTHR48013">
    <property type="entry name" value="DUAL SPECIFICITY MITOGEN-ACTIVATED PROTEIN KINASE KINASE 5-RELATED"/>
    <property type="match status" value="1"/>
</dbReference>
<proteinExistence type="inferred from homology"/>
<evidence type="ECO:0000313" key="11">
    <source>
        <dbReference type="EMBL" id="CAH0554890.1"/>
    </source>
</evidence>
<evidence type="ECO:0000256" key="7">
    <source>
        <dbReference type="ARBA" id="ARBA00049014"/>
    </source>
</evidence>
<keyword evidence="3" id="KW-0418">Kinase</keyword>
<name>A0A9P0B5R0_BRAAE</name>